<gene>
    <name evidence="3" type="ORF">L1785_15740</name>
</gene>
<organism evidence="3 4">
    <name type="scientific">Antribacter soli</name>
    <dbReference type="NCBI Taxonomy" id="2910976"/>
    <lineage>
        <taxon>Bacteria</taxon>
        <taxon>Bacillati</taxon>
        <taxon>Actinomycetota</taxon>
        <taxon>Actinomycetes</taxon>
        <taxon>Micrococcales</taxon>
        <taxon>Promicromonosporaceae</taxon>
        <taxon>Antribacter</taxon>
    </lineage>
</organism>
<dbReference type="AlphaFoldDB" id="A0AA41U8H7"/>
<name>A0AA41U8H7_9MICO</name>
<dbReference type="SUPFAM" id="SSF52402">
    <property type="entry name" value="Adenine nucleotide alpha hydrolases-like"/>
    <property type="match status" value="1"/>
</dbReference>
<dbReference type="EMBL" id="JAKGSG010000042">
    <property type="protein sequence ID" value="MCF4122430.1"/>
    <property type="molecule type" value="Genomic_DNA"/>
</dbReference>
<evidence type="ECO:0000256" key="1">
    <source>
        <dbReference type="ARBA" id="ARBA00008791"/>
    </source>
</evidence>
<comment type="caution">
    <text evidence="3">The sequence shown here is derived from an EMBL/GenBank/DDBJ whole genome shotgun (WGS) entry which is preliminary data.</text>
</comment>
<dbReference type="InterPro" id="IPR006015">
    <property type="entry name" value="Universal_stress_UspA"/>
</dbReference>
<evidence type="ECO:0000313" key="3">
    <source>
        <dbReference type="EMBL" id="MCF4122430.1"/>
    </source>
</evidence>
<evidence type="ECO:0000259" key="2">
    <source>
        <dbReference type="Pfam" id="PF00582"/>
    </source>
</evidence>
<dbReference type="CDD" id="cd00293">
    <property type="entry name" value="USP-like"/>
    <property type="match status" value="1"/>
</dbReference>
<dbReference type="PANTHER" id="PTHR46268:SF6">
    <property type="entry name" value="UNIVERSAL STRESS PROTEIN UP12"/>
    <property type="match status" value="1"/>
</dbReference>
<comment type="similarity">
    <text evidence="1">Belongs to the universal stress protein A family.</text>
</comment>
<accession>A0AA41U8H7</accession>
<dbReference type="Gene3D" id="3.40.50.12370">
    <property type="match status" value="1"/>
</dbReference>
<sequence length="128" mass="13230">MTVLVAYNASPQGEAALRAAVSEAERRQQDLAVLVLTPQPPGAGMPAHLAHLLDSVPSDVAVAPIAYRSEHQQVADAIVGEAERVSAGLVVIGSRKHSTVGTFLIGSTTQQVLLDSPAPVLVVKAGYS</sequence>
<dbReference type="RefSeq" id="WP_236090224.1">
    <property type="nucleotide sequence ID" value="NZ_JAKGSG010000042.1"/>
</dbReference>
<proteinExistence type="inferred from homology"/>
<feature type="domain" description="UspA" evidence="2">
    <location>
        <begin position="2"/>
        <end position="124"/>
    </location>
</feature>
<reference evidence="3" key="1">
    <citation type="submission" date="2022-01" db="EMBL/GenBank/DDBJ databases">
        <title>Antribacter sp. nov., isolated from Guizhou of China.</title>
        <authorList>
            <person name="Chengliang C."/>
            <person name="Ya Z."/>
        </authorList>
    </citation>
    <scope>NUCLEOTIDE SEQUENCE</scope>
    <source>
        <strain evidence="3">KLBMP 9083</strain>
    </source>
</reference>
<dbReference type="InterPro" id="IPR006016">
    <property type="entry name" value="UspA"/>
</dbReference>
<dbReference type="Proteomes" id="UP001165405">
    <property type="component" value="Unassembled WGS sequence"/>
</dbReference>
<dbReference type="PANTHER" id="PTHR46268">
    <property type="entry name" value="STRESS RESPONSE PROTEIN NHAX"/>
    <property type="match status" value="1"/>
</dbReference>
<dbReference type="PRINTS" id="PR01438">
    <property type="entry name" value="UNVRSLSTRESS"/>
</dbReference>
<protein>
    <submittedName>
        <fullName evidence="3">Universal stress protein</fullName>
    </submittedName>
</protein>
<dbReference type="Pfam" id="PF00582">
    <property type="entry name" value="Usp"/>
    <property type="match status" value="1"/>
</dbReference>
<keyword evidence="4" id="KW-1185">Reference proteome</keyword>
<evidence type="ECO:0000313" key="4">
    <source>
        <dbReference type="Proteomes" id="UP001165405"/>
    </source>
</evidence>